<evidence type="ECO:0000313" key="3">
    <source>
        <dbReference type="Proteomes" id="UP000467841"/>
    </source>
</evidence>
<organism evidence="2 3">
    <name type="scientific">Microthlaspi erraticum</name>
    <dbReference type="NCBI Taxonomy" id="1685480"/>
    <lineage>
        <taxon>Eukaryota</taxon>
        <taxon>Viridiplantae</taxon>
        <taxon>Streptophyta</taxon>
        <taxon>Embryophyta</taxon>
        <taxon>Tracheophyta</taxon>
        <taxon>Spermatophyta</taxon>
        <taxon>Magnoliopsida</taxon>
        <taxon>eudicotyledons</taxon>
        <taxon>Gunneridae</taxon>
        <taxon>Pentapetalae</taxon>
        <taxon>rosids</taxon>
        <taxon>malvids</taxon>
        <taxon>Brassicales</taxon>
        <taxon>Brassicaceae</taxon>
        <taxon>Coluteocarpeae</taxon>
        <taxon>Microthlaspi</taxon>
    </lineage>
</organism>
<evidence type="ECO:0008006" key="4">
    <source>
        <dbReference type="Google" id="ProtNLM"/>
    </source>
</evidence>
<sequence length="388" mass="43060">MLDTASNGNFLNQDVDDDWQYVENIANSDESYGEEYDRTDRTSTDNSIESDAQLHKDMHALNSKLDKLILAHFPAKHVISVSDKVAMGTPTLDLNLAMANKGTSRAITSTFRTNNQVCHLDSSSSFYKGRPRCFILFISGICSNCNTKKRRQLPNRVGIPQIAVDIDDEEGEDLVEYSDIPALNSIEPEHNTQPELDRASEPEAPQDKPELDRAREQADKASYSQLPKPVGKKKDTPFVPPPYKPPLPFPESAIIQRKVISDKKEDPGSFTLPCMLGPLSFKNSLCDLGSSVSLMPLSVAKRLGYHKYQACGISLVLADRSIRLPTGMLEDLPLRIGNVEIPTDFIVLEMDEEPTDPLILGRPFLATARAMIDVCEGTIELNLGKDLR</sequence>
<dbReference type="AlphaFoldDB" id="A0A6D2J367"/>
<accession>A0A6D2J367</accession>
<feature type="region of interest" description="Disordered" evidence="1">
    <location>
        <begin position="181"/>
        <end position="238"/>
    </location>
</feature>
<dbReference type="PANTHER" id="PTHR33067">
    <property type="entry name" value="RNA-DIRECTED DNA POLYMERASE-RELATED"/>
    <property type="match status" value="1"/>
</dbReference>
<feature type="compositionally biased region" description="Basic and acidic residues" evidence="1">
    <location>
        <begin position="187"/>
        <end position="219"/>
    </location>
</feature>
<keyword evidence="3" id="KW-1185">Reference proteome</keyword>
<evidence type="ECO:0000256" key="1">
    <source>
        <dbReference type="SAM" id="MobiDB-lite"/>
    </source>
</evidence>
<evidence type="ECO:0000313" key="2">
    <source>
        <dbReference type="EMBL" id="CAA7031627.1"/>
    </source>
</evidence>
<dbReference type="Gene3D" id="2.40.70.10">
    <property type="entry name" value="Acid Proteases"/>
    <property type="match status" value="1"/>
</dbReference>
<name>A0A6D2J367_9BRAS</name>
<dbReference type="PANTHER" id="PTHR33067:SF31">
    <property type="entry name" value="RNA-DIRECTED DNA POLYMERASE"/>
    <property type="match status" value="1"/>
</dbReference>
<dbReference type="Proteomes" id="UP000467841">
    <property type="component" value="Unassembled WGS sequence"/>
</dbReference>
<proteinExistence type="predicted"/>
<reference evidence="2" key="1">
    <citation type="submission" date="2020-01" db="EMBL/GenBank/DDBJ databases">
        <authorList>
            <person name="Mishra B."/>
        </authorList>
    </citation>
    <scope>NUCLEOTIDE SEQUENCE [LARGE SCALE GENOMIC DNA]</scope>
</reference>
<gene>
    <name evidence="2" type="ORF">MERR_LOCUS18862</name>
</gene>
<dbReference type="InterPro" id="IPR021109">
    <property type="entry name" value="Peptidase_aspartic_dom_sf"/>
</dbReference>
<protein>
    <recommendedName>
        <fullName evidence="4">Aspartic peptidase DDI1-type domain-containing protein</fullName>
    </recommendedName>
</protein>
<dbReference type="CDD" id="cd00303">
    <property type="entry name" value="retropepsin_like"/>
    <property type="match status" value="1"/>
</dbReference>
<dbReference type="EMBL" id="CACVBM020001108">
    <property type="protein sequence ID" value="CAA7031627.1"/>
    <property type="molecule type" value="Genomic_DNA"/>
</dbReference>
<comment type="caution">
    <text evidence="2">The sequence shown here is derived from an EMBL/GenBank/DDBJ whole genome shotgun (WGS) entry which is preliminary data.</text>
</comment>
<dbReference type="OrthoDB" id="1112103at2759"/>